<name>A0ABQ7ET76_BRACR</name>
<dbReference type="Proteomes" id="UP000266723">
    <property type="component" value="Unassembled WGS sequence"/>
</dbReference>
<comment type="caution">
    <text evidence="2">The sequence shown here is derived from an EMBL/GenBank/DDBJ whole genome shotgun (WGS) entry which is preliminary data.</text>
</comment>
<organism evidence="2 3">
    <name type="scientific">Brassica cretica</name>
    <name type="common">Mustard</name>
    <dbReference type="NCBI Taxonomy" id="69181"/>
    <lineage>
        <taxon>Eukaryota</taxon>
        <taxon>Viridiplantae</taxon>
        <taxon>Streptophyta</taxon>
        <taxon>Embryophyta</taxon>
        <taxon>Tracheophyta</taxon>
        <taxon>Spermatophyta</taxon>
        <taxon>Magnoliopsida</taxon>
        <taxon>eudicotyledons</taxon>
        <taxon>Gunneridae</taxon>
        <taxon>Pentapetalae</taxon>
        <taxon>rosids</taxon>
        <taxon>malvids</taxon>
        <taxon>Brassicales</taxon>
        <taxon>Brassicaceae</taxon>
        <taxon>Brassiceae</taxon>
        <taxon>Brassica</taxon>
    </lineage>
</organism>
<keyword evidence="1" id="KW-1133">Transmembrane helix</keyword>
<keyword evidence="1" id="KW-0472">Membrane</keyword>
<dbReference type="EMBL" id="QGKV02000297">
    <property type="protein sequence ID" value="KAF3606140.1"/>
    <property type="molecule type" value="Genomic_DNA"/>
</dbReference>
<evidence type="ECO:0000313" key="2">
    <source>
        <dbReference type="EMBL" id="KAF3606140.1"/>
    </source>
</evidence>
<reference evidence="2 3" key="1">
    <citation type="journal article" date="2020" name="BMC Genomics">
        <title>Intraspecific diversification of the crop wild relative Brassica cretica Lam. using demographic model selection.</title>
        <authorList>
            <person name="Kioukis A."/>
            <person name="Michalopoulou V.A."/>
            <person name="Briers L."/>
            <person name="Pirintsos S."/>
            <person name="Studholme D.J."/>
            <person name="Pavlidis P."/>
            <person name="Sarris P.F."/>
        </authorList>
    </citation>
    <scope>NUCLEOTIDE SEQUENCE [LARGE SCALE GENOMIC DNA]</scope>
    <source>
        <strain evidence="3">cv. PFS-1207/04</strain>
    </source>
</reference>
<sequence>MSTLFFGAGGGELGDSCSISLPLLFVETLDFRLGFGVIWFFFFLYVFLSGFLAFVLTAKCGSAFFGRVALAIMEGSVLAEIVFPIKGIRCAWVVSVAPLAPVGPDGTVLVSESDPVGSTSLTLEGVVPMAWLGSIVALRKLRSVS</sequence>
<feature type="transmembrane region" description="Helical" evidence="1">
    <location>
        <begin position="33"/>
        <end position="56"/>
    </location>
</feature>
<accession>A0ABQ7ET76</accession>
<gene>
    <name evidence="2" type="ORF">DY000_02049200</name>
</gene>
<proteinExistence type="predicted"/>
<evidence type="ECO:0000313" key="3">
    <source>
        <dbReference type="Proteomes" id="UP000266723"/>
    </source>
</evidence>
<protein>
    <submittedName>
        <fullName evidence="2">Uncharacterized protein</fullName>
    </submittedName>
</protein>
<evidence type="ECO:0000256" key="1">
    <source>
        <dbReference type="SAM" id="Phobius"/>
    </source>
</evidence>
<keyword evidence="3" id="KW-1185">Reference proteome</keyword>
<feature type="transmembrane region" description="Helical" evidence="1">
    <location>
        <begin position="120"/>
        <end position="138"/>
    </location>
</feature>
<keyword evidence="1" id="KW-0812">Transmembrane</keyword>